<keyword evidence="2" id="KW-0378">Hydrolase</keyword>
<dbReference type="PANTHER" id="PTHR42663">
    <property type="entry name" value="HYDROLASE C777.06C-RELATED-RELATED"/>
    <property type="match status" value="1"/>
</dbReference>
<dbReference type="SMART" id="SM00849">
    <property type="entry name" value="Lactamase_B"/>
    <property type="match status" value="1"/>
</dbReference>
<sequence length="276" mass="30146">MEVRFWGVRGSVASSGSHVAKIGGNTSCLEIESRGHRLIFDAGTGIRGLGDSLMKAPPVKATMLFSHLHWDHVQGFPFFTPAFMPTTELTMYGPGSDGEQQLQSVLRKQMEPPNFPVPLSAMRARMDFQSALPNRVIETGPFRVTPFDLPHPQGCIGYVVEADGMKLAYCTDVEMSLATLKREVGDALAGVDALVLDAQYTTDEYEGRVGPPKIGWGHSTNIEAAKIARAVGAKRLFLFHHDPGHNDVQVEDMAEEARNVFAASEPARENKRVVLG</sequence>
<accession>A0A2W5UYF0</accession>
<dbReference type="EMBL" id="QFQP01000025">
    <property type="protein sequence ID" value="PZR08434.1"/>
    <property type="molecule type" value="Genomic_DNA"/>
</dbReference>
<dbReference type="CDD" id="cd07715">
    <property type="entry name" value="TaR3-like_MBL-fold"/>
    <property type="match status" value="1"/>
</dbReference>
<proteinExistence type="predicted"/>
<dbReference type="GO" id="GO:0016787">
    <property type="term" value="F:hydrolase activity"/>
    <property type="evidence" value="ECO:0007669"/>
    <property type="project" value="UniProtKB-KW"/>
</dbReference>
<dbReference type="PANTHER" id="PTHR42663:SF4">
    <property type="entry name" value="SLL1036 PROTEIN"/>
    <property type="match status" value="1"/>
</dbReference>
<gene>
    <name evidence="2" type="ORF">DI536_24975</name>
</gene>
<organism evidence="2 3">
    <name type="scientific">Archangium gephyra</name>
    <dbReference type="NCBI Taxonomy" id="48"/>
    <lineage>
        <taxon>Bacteria</taxon>
        <taxon>Pseudomonadati</taxon>
        <taxon>Myxococcota</taxon>
        <taxon>Myxococcia</taxon>
        <taxon>Myxococcales</taxon>
        <taxon>Cystobacterineae</taxon>
        <taxon>Archangiaceae</taxon>
        <taxon>Archangium</taxon>
    </lineage>
</organism>
<dbReference type="SUPFAM" id="SSF56281">
    <property type="entry name" value="Metallo-hydrolase/oxidoreductase"/>
    <property type="match status" value="1"/>
</dbReference>
<dbReference type="InterPro" id="IPR001279">
    <property type="entry name" value="Metallo-B-lactamas"/>
</dbReference>
<protein>
    <submittedName>
        <fullName evidence="2">MBL fold metallo-hydrolase</fullName>
    </submittedName>
</protein>
<comment type="caution">
    <text evidence="2">The sequence shown here is derived from an EMBL/GenBank/DDBJ whole genome shotgun (WGS) entry which is preliminary data.</text>
</comment>
<evidence type="ECO:0000313" key="2">
    <source>
        <dbReference type="EMBL" id="PZR08434.1"/>
    </source>
</evidence>
<name>A0A2W5UYF0_9BACT</name>
<evidence type="ECO:0000259" key="1">
    <source>
        <dbReference type="SMART" id="SM00849"/>
    </source>
</evidence>
<dbReference type="AlphaFoldDB" id="A0A2W5UYF0"/>
<dbReference type="Pfam" id="PF12706">
    <property type="entry name" value="Lactamase_B_2"/>
    <property type="match status" value="1"/>
</dbReference>
<reference evidence="2 3" key="1">
    <citation type="submission" date="2017-08" db="EMBL/GenBank/DDBJ databases">
        <title>Infants hospitalized years apart are colonized by the same room-sourced microbial strains.</title>
        <authorList>
            <person name="Brooks B."/>
            <person name="Olm M.R."/>
            <person name="Firek B.A."/>
            <person name="Baker R."/>
            <person name="Thomas B.C."/>
            <person name="Morowitz M.J."/>
            <person name="Banfield J.F."/>
        </authorList>
    </citation>
    <scope>NUCLEOTIDE SEQUENCE [LARGE SCALE GENOMIC DNA]</scope>
    <source>
        <strain evidence="2">S2_003_000_R2_14</strain>
    </source>
</reference>
<evidence type="ECO:0000313" key="3">
    <source>
        <dbReference type="Proteomes" id="UP000249061"/>
    </source>
</evidence>
<dbReference type="Proteomes" id="UP000249061">
    <property type="component" value="Unassembled WGS sequence"/>
</dbReference>
<feature type="domain" description="Metallo-beta-lactamase" evidence="1">
    <location>
        <begin position="25"/>
        <end position="218"/>
    </location>
</feature>
<dbReference type="Gene3D" id="3.60.15.10">
    <property type="entry name" value="Ribonuclease Z/Hydroxyacylglutathione hydrolase-like"/>
    <property type="match status" value="1"/>
</dbReference>
<dbReference type="InterPro" id="IPR036866">
    <property type="entry name" value="RibonucZ/Hydroxyglut_hydro"/>
</dbReference>